<sequence length="95" mass="10871">MSHRNARTTFLSRVLIVQRHQAGWPRAHIAAAMGISRKCVRTWLGRYAAEWAYRHAFTSNTDRTAALAPWIEHYNTQRRHSALGGHLPITRLAPT</sequence>
<name>A0A1H9XYG8_9PSEU</name>
<dbReference type="InterPro" id="IPR001584">
    <property type="entry name" value="Integrase_cat-core"/>
</dbReference>
<keyword evidence="3" id="KW-1185">Reference proteome</keyword>
<accession>A0A1H9XYG8</accession>
<dbReference type="Proteomes" id="UP000199028">
    <property type="component" value="Unassembled WGS sequence"/>
</dbReference>
<reference evidence="3" key="1">
    <citation type="submission" date="2016-10" db="EMBL/GenBank/DDBJ databases">
        <authorList>
            <person name="Varghese N."/>
            <person name="Submissions S."/>
        </authorList>
    </citation>
    <scope>NUCLEOTIDE SEQUENCE [LARGE SCALE GENOMIC DNA]</scope>
    <source>
        <strain evidence="3">CGMCC 4.578</strain>
    </source>
</reference>
<evidence type="ECO:0000313" key="3">
    <source>
        <dbReference type="Proteomes" id="UP000199028"/>
    </source>
</evidence>
<dbReference type="InterPro" id="IPR009057">
    <property type="entry name" value="Homeodomain-like_sf"/>
</dbReference>
<proteinExistence type="predicted"/>
<protein>
    <submittedName>
        <fullName evidence="2">Leucine-zipper of insertion element IS481</fullName>
    </submittedName>
</protein>
<dbReference type="OrthoDB" id="3565217at2"/>
<dbReference type="SUPFAM" id="SSF46689">
    <property type="entry name" value="Homeodomain-like"/>
    <property type="match status" value="1"/>
</dbReference>
<evidence type="ECO:0000313" key="2">
    <source>
        <dbReference type="EMBL" id="SES51124.1"/>
    </source>
</evidence>
<evidence type="ECO:0000259" key="1">
    <source>
        <dbReference type="Pfam" id="PF13683"/>
    </source>
</evidence>
<dbReference type="AlphaFoldDB" id="A0A1H9XYG8"/>
<organism evidence="2 3">
    <name type="scientific">Lentzea flaviverrucosa</name>
    <dbReference type="NCBI Taxonomy" id="200379"/>
    <lineage>
        <taxon>Bacteria</taxon>
        <taxon>Bacillati</taxon>
        <taxon>Actinomycetota</taxon>
        <taxon>Actinomycetes</taxon>
        <taxon>Pseudonocardiales</taxon>
        <taxon>Pseudonocardiaceae</taxon>
        <taxon>Lentzea</taxon>
    </lineage>
</organism>
<dbReference type="Pfam" id="PF13683">
    <property type="entry name" value="rve_3"/>
    <property type="match status" value="1"/>
</dbReference>
<feature type="domain" description="Integrase catalytic" evidence="1">
    <location>
        <begin position="44"/>
        <end position="88"/>
    </location>
</feature>
<dbReference type="EMBL" id="FOFT01000025">
    <property type="protein sequence ID" value="SES51124.1"/>
    <property type="molecule type" value="Genomic_DNA"/>
</dbReference>
<dbReference type="GO" id="GO:0015074">
    <property type="term" value="P:DNA integration"/>
    <property type="evidence" value="ECO:0007669"/>
    <property type="project" value="InterPro"/>
</dbReference>
<gene>
    <name evidence="2" type="ORF">SAMN05216195_12562</name>
</gene>